<dbReference type="PANTHER" id="PTHR16083">
    <property type="entry name" value="LEUCINE RICH REPEAT CONTAINING PROTEIN"/>
    <property type="match status" value="1"/>
</dbReference>
<evidence type="ECO:0000313" key="1">
    <source>
        <dbReference type="EMBL" id="CAK9190779.1"/>
    </source>
</evidence>
<dbReference type="PANTHER" id="PTHR16083:SF83">
    <property type="entry name" value="LEUCINE-RICH REPEAT-CONTAINING PROTEIN 40"/>
    <property type="match status" value="1"/>
</dbReference>
<protein>
    <submittedName>
        <fullName evidence="1">Uncharacterized protein</fullName>
    </submittedName>
</protein>
<keyword evidence="2" id="KW-1185">Reference proteome</keyword>
<dbReference type="Gene3D" id="3.80.10.10">
    <property type="entry name" value="Ribonuclease Inhibitor"/>
    <property type="match status" value="2"/>
</dbReference>
<dbReference type="InterPro" id="IPR001611">
    <property type="entry name" value="Leu-rich_rpt"/>
</dbReference>
<dbReference type="Proteomes" id="UP001497512">
    <property type="component" value="Chromosome 1"/>
</dbReference>
<accession>A0ABP0TA59</accession>
<dbReference type="InterPro" id="IPR032675">
    <property type="entry name" value="LRR_dom_sf"/>
</dbReference>
<gene>
    <name evidence="1" type="ORF">CSSPTR1EN2_LOCUS1061</name>
</gene>
<proteinExistence type="predicted"/>
<dbReference type="Pfam" id="PF13855">
    <property type="entry name" value="LRR_8"/>
    <property type="match status" value="1"/>
</dbReference>
<evidence type="ECO:0000313" key="2">
    <source>
        <dbReference type="Proteomes" id="UP001497512"/>
    </source>
</evidence>
<dbReference type="EMBL" id="OZ019893">
    <property type="protein sequence ID" value="CAK9190779.1"/>
    <property type="molecule type" value="Genomic_DNA"/>
</dbReference>
<name>A0ABP0TA59_9BRYO</name>
<organism evidence="1 2">
    <name type="scientific">Sphagnum troendelagicum</name>
    <dbReference type="NCBI Taxonomy" id="128251"/>
    <lineage>
        <taxon>Eukaryota</taxon>
        <taxon>Viridiplantae</taxon>
        <taxon>Streptophyta</taxon>
        <taxon>Embryophyta</taxon>
        <taxon>Bryophyta</taxon>
        <taxon>Sphagnophytina</taxon>
        <taxon>Sphagnopsida</taxon>
        <taxon>Sphagnales</taxon>
        <taxon>Sphagnaceae</taxon>
        <taxon>Sphagnum</taxon>
    </lineage>
</organism>
<reference evidence="1 2" key="1">
    <citation type="submission" date="2024-02" db="EMBL/GenBank/DDBJ databases">
        <authorList>
            <consortium name="ELIXIR-Norway"/>
            <consortium name="Elixir Norway"/>
        </authorList>
    </citation>
    <scope>NUCLEOTIDE SEQUENCE [LARGE SCALE GENOMIC DNA]</scope>
</reference>
<sequence>MHHNKSFVKLPEGFGRLQALAELDLGTCSIEEKGLSSDFGNLSGLRTLRLQYNKLATLPETFRDLGALVSLDMHHCPNLIDVQALPWNLEHMDIGDCPNLTDIPFLGKMSLLKCLRLCNCTRLTQLQGLESLPSLVELNVAGCTMLENVSGLNHNRALEQCYLSGSKISMKYDNDWLKKEPATQVVSYYEDTIAFAHNGMAQKVTSKQWANELCMETILTNPEECIAVIFSFVAHDQGWSDYPYDQGRYNGWCSMEARIVRNNEDVYISSLFRLRHADRRDQMYFCTLRRLHPFVHALQHGDKIRVETHPSNKSVSESLDDEVKVKLATLQLADNPKLMTPTFAAIDPDAIKKIYCHDQQMAYTMPRSLRDLHNLVTLGIYHCLNLNDVQALPQSLQYLDICDCPQLMSIPSLDNLSLLRSLTLCKCTKLTQIQGLDSLTSLVEVNLTGCTMLQNAPGLNNNNTLEKCYLSGSKICMPYDSNWLKKQPAEQVVSYYDSNLGFANNGMAVKVKSENGCELCMETTVTEHKECIAVIFSFVAHDQGWSEYPHEHGRYNSISSMEAHIIRDNEEIQTCELFRLRHADEKDQVYLCTLRKLHPFVNALQHGDKICVYAQSRYKGWTITVEEGAMCVLYAIPGDHGEICAVVNGGNEASSNLSSKEVKAKLTRLQLVDNASHQMNTVQQRIFCVDSVPVCFIT</sequence>
<dbReference type="SUPFAM" id="SSF52058">
    <property type="entry name" value="L domain-like"/>
    <property type="match status" value="2"/>
</dbReference>